<evidence type="ECO:0000256" key="1">
    <source>
        <dbReference type="ARBA" id="ARBA00004170"/>
    </source>
</evidence>
<comment type="caution">
    <text evidence="9">The sequence shown here is derived from an EMBL/GenBank/DDBJ whole genome shotgun (WGS) entry which is preliminary data.</text>
</comment>
<evidence type="ECO:0000259" key="7">
    <source>
        <dbReference type="PROSITE" id="PS50179"/>
    </source>
</evidence>
<dbReference type="Proteomes" id="UP000015453">
    <property type="component" value="Unassembled WGS sequence"/>
</dbReference>
<evidence type="ECO:0000313" key="9">
    <source>
        <dbReference type="EMBL" id="EPS57922.1"/>
    </source>
</evidence>
<dbReference type="Pfam" id="PF00790">
    <property type="entry name" value="VHS"/>
    <property type="match status" value="1"/>
</dbReference>
<feature type="non-terminal residue" evidence="9">
    <location>
        <position position="383"/>
    </location>
</feature>
<evidence type="ECO:0000313" key="10">
    <source>
        <dbReference type="Proteomes" id="UP000015453"/>
    </source>
</evidence>
<comment type="similarity">
    <text evidence="2">Belongs to the TOM1 family.</text>
</comment>
<gene>
    <name evidence="9" type="ORF">M569_16895</name>
</gene>
<sequence length="383" mass="41450">LLETIVKNCGDIVHMHVAEKDLPHEMVKIVKKKPDVHVKEKILILIDTWQEAFRESAVRHPQYIAAYQDLLHHGAVFPQRPEGSAPLFTPPQTHPLASYPQNIRNPESRVDAIESSAGAEYPILSLSELQNARGIMDVLAEMLSALDPSNKEGLKQEVIVDLVEQCRTYKQRVMHLVNSTSDESLLSQALALNDDLQRIIAKHESIASGTVSISRDKAKPEPSLALVPVDAPLVDTGDNKPSSSNKGSASSTSLDSQLVPIPAPPKTVTTPGKVEPLVDLLSGEDFSLAIVPVGETQPHSPAASQQNALALADLYSQNNQNQFSSPNGLAAAQPQQQSSFNPLQGSSVHSNGNLSGPTQPQNEQSFYSQPVSAAPWNIQIPQQ</sequence>
<evidence type="ECO:0000256" key="2">
    <source>
        <dbReference type="ARBA" id="ARBA00007708"/>
    </source>
</evidence>
<organism evidence="9 10">
    <name type="scientific">Genlisea aurea</name>
    <dbReference type="NCBI Taxonomy" id="192259"/>
    <lineage>
        <taxon>Eukaryota</taxon>
        <taxon>Viridiplantae</taxon>
        <taxon>Streptophyta</taxon>
        <taxon>Embryophyta</taxon>
        <taxon>Tracheophyta</taxon>
        <taxon>Spermatophyta</taxon>
        <taxon>Magnoliopsida</taxon>
        <taxon>eudicotyledons</taxon>
        <taxon>Gunneridae</taxon>
        <taxon>Pentapetalae</taxon>
        <taxon>asterids</taxon>
        <taxon>lamiids</taxon>
        <taxon>Lamiales</taxon>
        <taxon>Lentibulariaceae</taxon>
        <taxon>Genlisea</taxon>
    </lineage>
</organism>
<feature type="compositionally biased region" description="Low complexity" evidence="6">
    <location>
        <begin position="242"/>
        <end position="253"/>
    </location>
</feature>
<keyword evidence="3" id="KW-0813">Transport</keyword>
<dbReference type="CDD" id="cd03561">
    <property type="entry name" value="VHS"/>
    <property type="match status" value="1"/>
</dbReference>
<accession>S8DEY2</accession>
<evidence type="ECO:0008006" key="11">
    <source>
        <dbReference type="Google" id="ProtNLM"/>
    </source>
</evidence>
<evidence type="ECO:0000256" key="6">
    <source>
        <dbReference type="SAM" id="MobiDB-lite"/>
    </source>
</evidence>
<dbReference type="SUPFAM" id="SSF89009">
    <property type="entry name" value="GAT-like domain"/>
    <property type="match status" value="1"/>
</dbReference>
<dbReference type="GO" id="GO:0005737">
    <property type="term" value="C:cytoplasm"/>
    <property type="evidence" value="ECO:0007669"/>
    <property type="project" value="UniProtKB-ARBA"/>
</dbReference>
<dbReference type="PROSITE" id="PS50179">
    <property type="entry name" value="VHS"/>
    <property type="match status" value="1"/>
</dbReference>
<feature type="domain" description="VHS" evidence="7">
    <location>
        <begin position="1"/>
        <end position="78"/>
    </location>
</feature>
<proteinExistence type="inferred from homology"/>
<reference evidence="9 10" key="1">
    <citation type="journal article" date="2013" name="BMC Genomics">
        <title>The miniature genome of a carnivorous plant Genlisea aurea contains a low number of genes and short non-coding sequences.</title>
        <authorList>
            <person name="Leushkin E.V."/>
            <person name="Sutormin R.A."/>
            <person name="Nabieva E.R."/>
            <person name="Penin A.A."/>
            <person name="Kondrashov A.S."/>
            <person name="Logacheva M.D."/>
        </authorList>
    </citation>
    <scope>NUCLEOTIDE SEQUENCE [LARGE SCALE GENOMIC DNA]</scope>
</reference>
<dbReference type="Pfam" id="PF03127">
    <property type="entry name" value="GAT"/>
    <property type="match status" value="1"/>
</dbReference>
<dbReference type="CDD" id="cd14231">
    <property type="entry name" value="GAT_GGA-like_plant"/>
    <property type="match status" value="1"/>
</dbReference>
<evidence type="ECO:0000256" key="5">
    <source>
        <dbReference type="ARBA" id="ARBA00023136"/>
    </source>
</evidence>
<feature type="compositionally biased region" description="Polar residues" evidence="6">
    <location>
        <begin position="333"/>
        <end position="371"/>
    </location>
</feature>
<comment type="subcellular location">
    <subcellularLocation>
        <location evidence="1">Membrane</location>
        <topology evidence="1">Peripheral membrane protein</topology>
    </subcellularLocation>
</comment>
<dbReference type="PANTHER" id="PTHR45898:SF4">
    <property type="entry name" value="TARGET OF MYB PROTEIN 1"/>
    <property type="match status" value="1"/>
</dbReference>
<name>S8DEY2_9LAMI</name>
<feature type="region of interest" description="Disordered" evidence="6">
    <location>
        <begin position="210"/>
        <end position="272"/>
    </location>
</feature>
<keyword evidence="5" id="KW-0472">Membrane</keyword>
<evidence type="ECO:0000259" key="8">
    <source>
        <dbReference type="PROSITE" id="PS50909"/>
    </source>
</evidence>
<dbReference type="AlphaFoldDB" id="S8DEY2"/>
<feature type="non-terminal residue" evidence="9">
    <location>
        <position position="1"/>
    </location>
</feature>
<dbReference type="GO" id="GO:0043130">
    <property type="term" value="F:ubiquitin binding"/>
    <property type="evidence" value="ECO:0007669"/>
    <property type="project" value="InterPro"/>
</dbReference>
<evidence type="ECO:0000256" key="3">
    <source>
        <dbReference type="ARBA" id="ARBA00022448"/>
    </source>
</evidence>
<protein>
    <recommendedName>
        <fullName evidence="11">VHS domain-containing protein</fullName>
    </recommendedName>
</protein>
<dbReference type="InterPro" id="IPR008942">
    <property type="entry name" value="ENTH_VHS"/>
</dbReference>
<dbReference type="PANTHER" id="PTHR45898">
    <property type="entry name" value="TOM1-LIKE PROTEIN"/>
    <property type="match status" value="1"/>
</dbReference>
<dbReference type="GO" id="GO:0043328">
    <property type="term" value="P:protein transport to vacuole involved in ubiquitin-dependent protein catabolic process via the multivesicular body sorting pathway"/>
    <property type="evidence" value="ECO:0007669"/>
    <property type="project" value="InterPro"/>
</dbReference>
<dbReference type="InterPro" id="IPR044836">
    <property type="entry name" value="TOL_plant"/>
</dbReference>
<dbReference type="Gene3D" id="1.20.58.160">
    <property type="match status" value="1"/>
</dbReference>
<feature type="domain" description="GAT" evidence="8">
    <location>
        <begin position="120"/>
        <end position="208"/>
    </location>
</feature>
<dbReference type="InterPro" id="IPR004152">
    <property type="entry name" value="GAT_dom"/>
</dbReference>
<feature type="region of interest" description="Disordered" evidence="6">
    <location>
        <begin position="319"/>
        <end position="383"/>
    </location>
</feature>
<dbReference type="PROSITE" id="PS50909">
    <property type="entry name" value="GAT"/>
    <property type="match status" value="1"/>
</dbReference>
<keyword evidence="4" id="KW-0653">Protein transport</keyword>
<dbReference type="InterPro" id="IPR002014">
    <property type="entry name" value="VHS_dom"/>
</dbReference>
<dbReference type="GO" id="GO:0016020">
    <property type="term" value="C:membrane"/>
    <property type="evidence" value="ECO:0007669"/>
    <property type="project" value="UniProtKB-SubCell"/>
</dbReference>
<dbReference type="GO" id="GO:0035091">
    <property type="term" value="F:phosphatidylinositol binding"/>
    <property type="evidence" value="ECO:0007669"/>
    <property type="project" value="InterPro"/>
</dbReference>
<dbReference type="InterPro" id="IPR038425">
    <property type="entry name" value="GAT_sf"/>
</dbReference>
<dbReference type="SUPFAM" id="SSF48464">
    <property type="entry name" value="ENTH/VHS domain"/>
    <property type="match status" value="1"/>
</dbReference>
<dbReference type="OrthoDB" id="2018246at2759"/>
<dbReference type="EMBL" id="AUSU01009704">
    <property type="protein sequence ID" value="EPS57922.1"/>
    <property type="molecule type" value="Genomic_DNA"/>
</dbReference>
<dbReference type="Gene3D" id="1.25.40.90">
    <property type="match status" value="1"/>
</dbReference>
<evidence type="ECO:0000256" key="4">
    <source>
        <dbReference type="ARBA" id="ARBA00022927"/>
    </source>
</evidence>
<keyword evidence="10" id="KW-1185">Reference proteome</keyword>